<evidence type="ECO:0000256" key="3">
    <source>
        <dbReference type="ARBA" id="ARBA00048505"/>
    </source>
</evidence>
<dbReference type="AlphaFoldDB" id="A0A398CPN4"/>
<dbReference type="Gene3D" id="3.60.15.10">
    <property type="entry name" value="Ribonuclease Z/Hydroxyacylglutathione hydrolase-like"/>
    <property type="match status" value="1"/>
</dbReference>
<proteinExistence type="predicted"/>
<organism evidence="5 6">
    <name type="scientific">Cohnella faecalis</name>
    <dbReference type="NCBI Taxonomy" id="2315694"/>
    <lineage>
        <taxon>Bacteria</taxon>
        <taxon>Bacillati</taxon>
        <taxon>Bacillota</taxon>
        <taxon>Bacilli</taxon>
        <taxon>Bacillales</taxon>
        <taxon>Paenibacillaceae</taxon>
        <taxon>Cohnella</taxon>
    </lineage>
</organism>
<dbReference type="EMBL" id="QXJM01000027">
    <property type="protein sequence ID" value="RIE04495.1"/>
    <property type="molecule type" value="Genomic_DNA"/>
</dbReference>
<dbReference type="PANTHER" id="PTHR42951:SF15">
    <property type="entry name" value="METALLO-BETA-LACTAMASE SUPERFAMILY PROTEIN"/>
    <property type="match status" value="1"/>
</dbReference>
<feature type="domain" description="Metallo-beta-lactamase" evidence="4">
    <location>
        <begin position="14"/>
        <end position="222"/>
    </location>
</feature>
<name>A0A398CPN4_9BACL</name>
<dbReference type="InterPro" id="IPR050855">
    <property type="entry name" value="NDM-1-like"/>
</dbReference>
<comment type="catalytic activity">
    <reaction evidence="3">
        <text>3',5'-cyclic UMP + H2O = UMP + H(+)</text>
        <dbReference type="Rhea" id="RHEA:70575"/>
        <dbReference type="ChEBI" id="CHEBI:15377"/>
        <dbReference type="ChEBI" id="CHEBI:15378"/>
        <dbReference type="ChEBI" id="CHEBI:57865"/>
        <dbReference type="ChEBI" id="CHEBI:184387"/>
    </reaction>
    <physiologicalReaction direction="left-to-right" evidence="3">
        <dbReference type="Rhea" id="RHEA:70576"/>
    </physiologicalReaction>
</comment>
<dbReference type="GO" id="GO:0016787">
    <property type="term" value="F:hydrolase activity"/>
    <property type="evidence" value="ECO:0007669"/>
    <property type="project" value="UniProtKB-KW"/>
</dbReference>
<evidence type="ECO:0000313" key="6">
    <source>
        <dbReference type="Proteomes" id="UP000266340"/>
    </source>
</evidence>
<evidence type="ECO:0000313" key="5">
    <source>
        <dbReference type="EMBL" id="RIE04495.1"/>
    </source>
</evidence>
<dbReference type="InterPro" id="IPR001279">
    <property type="entry name" value="Metallo-B-lactamas"/>
</dbReference>
<protein>
    <submittedName>
        <fullName evidence="5">MBL fold metallo-hydrolase</fullName>
    </submittedName>
</protein>
<evidence type="ECO:0000259" key="4">
    <source>
        <dbReference type="SMART" id="SM00849"/>
    </source>
</evidence>
<accession>A0A398CPN4</accession>
<dbReference type="SUPFAM" id="SSF56281">
    <property type="entry name" value="Metallo-hydrolase/oxidoreductase"/>
    <property type="match status" value="1"/>
</dbReference>
<dbReference type="CDD" id="cd07721">
    <property type="entry name" value="yflN-like_MBL-fold"/>
    <property type="match status" value="1"/>
</dbReference>
<evidence type="ECO:0000256" key="1">
    <source>
        <dbReference type="ARBA" id="ARBA00034221"/>
    </source>
</evidence>
<dbReference type="PANTHER" id="PTHR42951">
    <property type="entry name" value="METALLO-BETA-LACTAMASE DOMAIN-CONTAINING"/>
    <property type="match status" value="1"/>
</dbReference>
<comment type="caution">
    <text evidence="5">The sequence shown here is derived from an EMBL/GenBank/DDBJ whole genome shotgun (WGS) entry which is preliminary data.</text>
</comment>
<dbReference type="InterPro" id="IPR036866">
    <property type="entry name" value="RibonucZ/Hydroxyglut_hydro"/>
</dbReference>
<dbReference type="SMART" id="SM00849">
    <property type="entry name" value="Lactamase_B"/>
    <property type="match status" value="1"/>
</dbReference>
<comment type="catalytic activity">
    <reaction evidence="1">
        <text>3',5'-cyclic CMP + H2O = CMP + H(+)</text>
        <dbReference type="Rhea" id="RHEA:72675"/>
        <dbReference type="ChEBI" id="CHEBI:15377"/>
        <dbReference type="ChEBI" id="CHEBI:15378"/>
        <dbReference type="ChEBI" id="CHEBI:58003"/>
        <dbReference type="ChEBI" id="CHEBI:60377"/>
    </reaction>
    <physiologicalReaction direction="left-to-right" evidence="1">
        <dbReference type="Rhea" id="RHEA:72676"/>
    </physiologicalReaction>
</comment>
<sequence length="245" mass="26722">MLDIAAPVLGRIDTVHPALLWDNQSALLVDTGFPRQIGQLREAVEKAGLPFDKISRVVITHQDIDHIGNLPELANELAPALQVLAHEAEKLYIQGERRLLKFSDEAIASIDRLPPEIPEQFKLGLKALMLNPPSAPVDRTVRGGERLPWYGGIVVIDTPGHSPGHISLYHEPTKTLIAGDALTVVDGNLCGPSPETTPNLEQALLSLQQLASFDIDTVICYHGGLYRGDIRARILEIACKASPHQ</sequence>
<reference evidence="5 6" key="1">
    <citation type="submission" date="2018-09" db="EMBL/GenBank/DDBJ databases">
        <title>Cohnella cavernae sp. nov., isolated from a karst cave.</title>
        <authorList>
            <person name="Zhu H."/>
        </authorList>
    </citation>
    <scope>NUCLEOTIDE SEQUENCE [LARGE SCALE GENOMIC DNA]</scope>
    <source>
        <strain evidence="5 6">K2E09-144</strain>
    </source>
</reference>
<dbReference type="Pfam" id="PF00753">
    <property type="entry name" value="Lactamase_B"/>
    <property type="match status" value="1"/>
</dbReference>
<keyword evidence="5" id="KW-0378">Hydrolase</keyword>
<dbReference type="Proteomes" id="UP000266340">
    <property type="component" value="Unassembled WGS sequence"/>
</dbReference>
<keyword evidence="6" id="KW-1185">Reference proteome</keyword>
<gene>
    <name evidence="5" type="ORF">D3H35_07105</name>
</gene>
<comment type="function">
    <text evidence="2">Counteracts the endogenous Pycsar antiviral defense system. Phosphodiesterase that enables metal-dependent hydrolysis of host cyclic nucleotide Pycsar defense signals such as cCMP and cUMP.</text>
</comment>
<dbReference type="OrthoDB" id="9802248at2"/>
<evidence type="ECO:0000256" key="2">
    <source>
        <dbReference type="ARBA" id="ARBA00034301"/>
    </source>
</evidence>